<evidence type="ECO:0000313" key="2">
    <source>
        <dbReference type="Proteomes" id="UP000494330"/>
    </source>
</evidence>
<dbReference type="EMBL" id="CABVQD010000002">
    <property type="protein sequence ID" value="VWB22882.1"/>
    <property type="molecule type" value="Genomic_DNA"/>
</dbReference>
<organism evidence="1 2">
    <name type="scientific">Burkholderia paludis</name>
    <dbReference type="NCBI Taxonomy" id="1506587"/>
    <lineage>
        <taxon>Bacteria</taxon>
        <taxon>Pseudomonadati</taxon>
        <taxon>Pseudomonadota</taxon>
        <taxon>Betaproteobacteria</taxon>
        <taxon>Burkholderiales</taxon>
        <taxon>Burkholderiaceae</taxon>
        <taxon>Burkholderia</taxon>
        <taxon>Burkholderia cepacia complex</taxon>
    </lineage>
</organism>
<sequence length="175" mass="20460">MSSIDTPMDTRIDTVTRRSIVRASADSVWKRVTDPAGINDELFPILRMTVPASIRGKVIEEIPLGVPVCRSWFLLFGVLPIDYDDITIARCEPGRQFREESTMFSMRSWTHERVLRDVPGGCEVTDTLTYQLRFPLRFKRWLIRGVLGYLFAHRHRRLAEWCERQPQQPQAVRER</sequence>
<proteinExistence type="predicted"/>
<dbReference type="InterPro" id="IPR023393">
    <property type="entry name" value="START-like_dom_sf"/>
</dbReference>
<dbReference type="Gene3D" id="3.30.530.20">
    <property type="match status" value="1"/>
</dbReference>
<protein>
    <recommendedName>
        <fullName evidence="3">Polyketide cyclase</fullName>
    </recommendedName>
</protein>
<dbReference type="RefSeq" id="WP_063934566.1">
    <property type="nucleotide sequence ID" value="NZ_CABVQD010000002.1"/>
</dbReference>
<dbReference type="SUPFAM" id="SSF55961">
    <property type="entry name" value="Bet v1-like"/>
    <property type="match status" value="1"/>
</dbReference>
<keyword evidence="2" id="KW-1185">Reference proteome</keyword>
<evidence type="ECO:0000313" key="1">
    <source>
        <dbReference type="EMBL" id="VWB22882.1"/>
    </source>
</evidence>
<accession>A0A6J5CYI3</accession>
<dbReference type="Proteomes" id="UP000494330">
    <property type="component" value="Unassembled WGS sequence"/>
</dbReference>
<gene>
    <name evidence="1" type="ORF">BPA30113_00778</name>
</gene>
<reference evidence="1 2" key="1">
    <citation type="submission" date="2019-09" db="EMBL/GenBank/DDBJ databases">
        <authorList>
            <person name="Depoorter E."/>
        </authorList>
    </citation>
    <scope>NUCLEOTIDE SEQUENCE [LARGE SCALE GENOMIC DNA]</scope>
    <source>
        <strain evidence="1">LMG 30113</strain>
    </source>
</reference>
<name>A0A6J5CYI3_9BURK</name>
<evidence type="ECO:0008006" key="3">
    <source>
        <dbReference type="Google" id="ProtNLM"/>
    </source>
</evidence>
<dbReference type="AlphaFoldDB" id="A0A6J5CYI3"/>